<feature type="domain" description="Transcription regulator PadR N-terminal" evidence="1">
    <location>
        <begin position="8"/>
        <end position="80"/>
    </location>
</feature>
<dbReference type="InterPro" id="IPR052509">
    <property type="entry name" value="Metal_resp_DNA-bind_regulator"/>
</dbReference>
<reference evidence="2" key="1">
    <citation type="submission" date="2022-04" db="EMBL/GenBank/DDBJ databases">
        <title>Paenibacillus mangrovi sp. nov., a novel endophytic bacterium isolated from bark of Kandelia candel.</title>
        <authorList>
            <person name="Tuo L."/>
        </authorList>
    </citation>
    <scope>NUCLEOTIDE SEQUENCE</scope>
    <source>
        <strain evidence="2">KQZ6P-2</strain>
    </source>
</reference>
<dbReference type="Pfam" id="PF03551">
    <property type="entry name" value="PadR"/>
    <property type="match status" value="1"/>
</dbReference>
<comment type="caution">
    <text evidence="2">The sequence shown here is derived from an EMBL/GenBank/DDBJ whole genome shotgun (WGS) entry which is preliminary data.</text>
</comment>
<accession>A0A9X1WQL2</accession>
<dbReference type="EMBL" id="JALIRP010000005">
    <property type="protein sequence ID" value="MCJ8012866.1"/>
    <property type="molecule type" value="Genomic_DNA"/>
</dbReference>
<organism evidence="2 3">
    <name type="scientific">Paenibacillus mangrovi</name>
    <dbReference type="NCBI Taxonomy" id="2931978"/>
    <lineage>
        <taxon>Bacteria</taxon>
        <taxon>Bacillati</taxon>
        <taxon>Bacillota</taxon>
        <taxon>Bacilli</taxon>
        <taxon>Bacillales</taxon>
        <taxon>Paenibacillaceae</taxon>
        <taxon>Paenibacillus</taxon>
    </lineage>
</organism>
<evidence type="ECO:0000313" key="2">
    <source>
        <dbReference type="EMBL" id="MCJ8012866.1"/>
    </source>
</evidence>
<dbReference type="InterPro" id="IPR005149">
    <property type="entry name" value="Tscrpt_reg_PadR_N"/>
</dbReference>
<dbReference type="AlphaFoldDB" id="A0A9X1WQL2"/>
<evidence type="ECO:0000259" key="1">
    <source>
        <dbReference type="Pfam" id="PF03551"/>
    </source>
</evidence>
<name>A0A9X1WQL2_9BACL</name>
<gene>
    <name evidence="2" type="ORF">MUG84_14105</name>
</gene>
<dbReference type="InterPro" id="IPR036388">
    <property type="entry name" value="WH-like_DNA-bd_sf"/>
</dbReference>
<keyword evidence="3" id="KW-1185">Reference proteome</keyword>
<protein>
    <submittedName>
        <fullName evidence="2">PadR family transcriptional regulator</fullName>
    </submittedName>
</protein>
<dbReference type="RefSeq" id="WP_244725687.1">
    <property type="nucleotide sequence ID" value="NZ_JALIRP010000005.1"/>
</dbReference>
<dbReference type="Gene3D" id="1.10.10.10">
    <property type="entry name" value="Winged helix-like DNA-binding domain superfamily/Winged helix DNA-binding domain"/>
    <property type="match status" value="1"/>
</dbReference>
<dbReference type="SUPFAM" id="SSF46785">
    <property type="entry name" value="Winged helix' DNA-binding domain"/>
    <property type="match status" value="1"/>
</dbReference>
<evidence type="ECO:0000313" key="3">
    <source>
        <dbReference type="Proteomes" id="UP001139347"/>
    </source>
</evidence>
<dbReference type="PANTHER" id="PTHR33169">
    <property type="entry name" value="PADR-FAMILY TRANSCRIPTIONAL REGULATOR"/>
    <property type="match status" value="1"/>
</dbReference>
<dbReference type="PANTHER" id="PTHR33169:SF27">
    <property type="entry name" value="TRANSCRIPTIONAL REGULATOR PADR FAMILY PROTEIN"/>
    <property type="match status" value="1"/>
</dbReference>
<proteinExistence type="predicted"/>
<sequence>MKSRELILLGILMAQSLHGYQIHEFIEQNLSNLTDMKKATAYGVLEKLNKAGYIDIRVEQEGNRPPRKTYTMNEKGDAYFMQLLRENLSADGHLHDPADIGLMFMDYLPVEERMACMKVRREKLEKRIRSLEEMPGHGTACGVSWMTERNLVMLRAELDWLDNVLKQMSEGQIRR</sequence>
<dbReference type="InterPro" id="IPR036390">
    <property type="entry name" value="WH_DNA-bd_sf"/>
</dbReference>
<dbReference type="Proteomes" id="UP001139347">
    <property type="component" value="Unassembled WGS sequence"/>
</dbReference>